<keyword evidence="3" id="KW-1185">Reference proteome</keyword>
<dbReference type="AlphaFoldDB" id="A0A9P0PV67"/>
<proteinExistence type="predicted"/>
<sequence length="167" mass="19191">MVDVIVHHKVRDDSSYDAIEEPDDHDDKQTNNWYRCFLMWYPMRCYSYCCKKHAGRSEDEELQLSLLEYVKEVRSSTPEGFKGTRHIIVPLSELLRRGQTPTPQCMLLKQENESEAVANGQALDQNETGSEEQSSSTCPIRASRTSEAYRNDDAEFEGAKRKYGSLS</sequence>
<name>A0A9P0PV67_ACAOB</name>
<reference evidence="2" key="1">
    <citation type="submission" date="2022-03" db="EMBL/GenBank/DDBJ databases">
        <authorList>
            <person name="Sayadi A."/>
        </authorList>
    </citation>
    <scope>NUCLEOTIDE SEQUENCE</scope>
</reference>
<feature type="compositionally biased region" description="Polar residues" evidence="1">
    <location>
        <begin position="122"/>
        <end position="146"/>
    </location>
</feature>
<feature type="region of interest" description="Disordered" evidence="1">
    <location>
        <begin position="116"/>
        <end position="167"/>
    </location>
</feature>
<accession>A0A9P0PV67</accession>
<gene>
    <name evidence="2" type="ORF">ACAOBT_LOCUS25374</name>
</gene>
<comment type="caution">
    <text evidence="2">The sequence shown here is derived from an EMBL/GenBank/DDBJ whole genome shotgun (WGS) entry which is preliminary data.</text>
</comment>
<dbReference type="Proteomes" id="UP001152888">
    <property type="component" value="Unassembled WGS sequence"/>
</dbReference>
<feature type="compositionally biased region" description="Basic and acidic residues" evidence="1">
    <location>
        <begin position="147"/>
        <end position="160"/>
    </location>
</feature>
<protein>
    <submittedName>
        <fullName evidence="2">Uncharacterized protein</fullName>
    </submittedName>
</protein>
<dbReference type="OrthoDB" id="6723368at2759"/>
<evidence type="ECO:0000313" key="3">
    <source>
        <dbReference type="Proteomes" id="UP001152888"/>
    </source>
</evidence>
<dbReference type="EMBL" id="CAKOFQ010007391">
    <property type="protein sequence ID" value="CAH2000139.1"/>
    <property type="molecule type" value="Genomic_DNA"/>
</dbReference>
<evidence type="ECO:0000313" key="2">
    <source>
        <dbReference type="EMBL" id="CAH2000139.1"/>
    </source>
</evidence>
<evidence type="ECO:0000256" key="1">
    <source>
        <dbReference type="SAM" id="MobiDB-lite"/>
    </source>
</evidence>
<organism evidence="2 3">
    <name type="scientific">Acanthoscelides obtectus</name>
    <name type="common">Bean weevil</name>
    <name type="synonym">Bruchus obtectus</name>
    <dbReference type="NCBI Taxonomy" id="200917"/>
    <lineage>
        <taxon>Eukaryota</taxon>
        <taxon>Metazoa</taxon>
        <taxon>Ecdysozoa</taxon>
        <taxon>Arthropoda</taxon>
        <taxon>Hexapoda</taxon>
        <taxon>Insecta</taxon>
        <taxon>Pterygota</taxon>
        <taxon>Neoptera</taxon>
        <taxon>Endopterygota</taxon>
        <taxon>Coleoptera</taxon>
        <taxon>Polyphaga</taxon>
        <taxon>Cucujiformia</taxon>
        <taxon>Chrysomeloidea</taxon>
        <taxon>Chrysomelidae</taxon>
        <taxon>Bruchinae</taxon>
        <taxon>Bruchini</taxon>
        <taxon>Acanthoscelides</taxon>
    </lineage>
</organism>